<feature type="compositionally biased region" description="Gly residues" evidence="1">
    <location>
        <begin position="155"/>
        <end position="170"/>
    </location>
</feature>
<sequence length="219" mass="22100">MLEPSDPSVDAESSEYTESSPSKLSKSSDNSIGHDASESTSSESPKCSIRLGVLERDSKSRLQRGVINRRNRENSESSPSPSSSSFSSSSSSSSSSSNSAGGGGSALAKIVAAATPAAAAASTVCHTRASNRSACGFPPRTLASNRSSLSRIAASGGGHKGGVPGCGAGRDVGTSPAIVDKSSEGCCRDCSWDRDSDDGSPSSSVIGMELLSLLSDMLV</sequence>
<gene>
    <name evidence="2" type="ORF">FHETE_5648</name>
</gene>
<name>A0A8H5TE53_FUSHE</name>
<feature type="compositionally biased region" description="Low complexity" evidence="1">
    <location>
        <begin position="76"/>
        <end position="99"/>
    </location>
</feature>
<proteinExistence type="predicted"/>
<feature type="region of interest" description="Disordered" evidence="1">
    <location>
        <begin position="151"/>
        <end position="174"/>
    </location>
</feature>
<dbReference type="Proteomes" id="UP000567885">
    <property type="component" value="Unassembled WGS sequence"/>
</dbReference>
<feature type="region of interest" description="Disordered" evidence="1">
    <location>
        <begin position="1"/>
        <end position="105"/>
    </location>
</feature>
<accession>A0A8H5TE53</accession>
<keyword evidence="3" id="KW-1185">Reference proteome</keyword>
<organism evidence="2 3">
    <name type="scientific">Fusarium heterosporum</name>
    <dbReference type="NCBI Taxonomy" id="42747"/>
    <lineage>
        <taxon>Eukaryota</taxon>
        <taxon>Fungi</taxon>
        <taxon>Dikarya</taxon>
        <taxon>Ascomycota</taxon>
        <taxon>Pezizomycotina</taxon>
        <taxon>Sordariomycetes</taxon>
        <taxon>Hypocreomycetidae</taxon>
        <taxon>Hypocreales</taxon>
        <taxon>Nectriaceae</taxon>
        <taxon>Fusarium</taxon>
        <taxon>Fusarium heterosporum species complex</taxon>
    </lineage>
</organism>
<evidence type="ECO:0000256" key="1">
    <source>
        <dbReference type="SAM" id="MobiDB-lite"/>
    </source>
</evidence>
<comment type="caution">
    <text evidence="2">The sequence shown here is derived from an EMBL/GenBank/DDBJ whole genome shotgun (WGS) entry which is preliminary data.</text>
</comment>
<evidence type="ECO:0000313" key="3">
    <source>
        <dbReference type="Proteomes" id="UP000567885"/>
    </source>
</evidence>
<protein>
    <submittedName>
        <fullName evidence="2">Uncharacterized protein</fullName>
    </submittedName>
</protein>
<feature type="compositionally biased region" description="Low complexity" evidence="1">
    <location>
        <begin position="19"/>
        <end position="31"/>
    </location>
</feature>
<reference evidence="2 3" key="1">
    <citation type="submission" date="2020-05" db="EMBL/GenBank/DDBJ databases">
        <title>Identification and distribution of gene clusters putatively required for synthesis of sphingolipid metabolism inhibitors in phylogenetically diverse species of the filamentous fungus Fusarium.</title>
        <authorList>
            <person name="Kim H.-S."/>
            <person name="Busman M."/>
            <person name="Brown D.W."/>
            <person name="Divon H."/>
            <person name="Uhlig S."/>
            <person name="Proctor R.H."/>
        </authorList>
    </citation>
    <scope>NUCLEOTIDE SEQUENCE [LARGE SCALE GENOMIC DNA]</scope>
    <source>
        <strain evidence="2 3">NRRL 20693</strain>
    </source>
</reference>
<evidence type="ECO:0000313" key="2">
    <source>
        <dbReference type="EMBL" id="KAF5667590.1"/>
    </source>
</evidence>
<dbReference type="AlphaFoldDB" id="A0A8H5TE53"/>
<dbReference type="EMBL" id="JAAGWQ010000100">
    <property type="protein sequence ID" value="KAF5667590.1"/>
    <property type="molecule type" value="Genomic_DNA"/>
</dbReference>